<evidence type="ECO:0000313" key="5">
    <source>
        <dbReference type="Proteomes" id="UP001434337"/>
    </source>
</evidence>
<dbReference type="Gene3D" id="3.40.630.30">
    <property type="match status" value="1"/>
</dbReference>
<dbReference type="InterPro" id="IPR000182">
    <property type="entry name" value="GNAT_dom"/>
</dbReference>
<dbReference type="EMBL" id="CP115965">
    <property type="protein sequence ID" value="WZW99450.1"/>
    <property type="molecule type" value="Genomic_DNA"/>
</dbReference>
<sequence>MHLVRPLPMDAAALPAGVGVRPLEPADLDAVARLYLASYPAGVAVASLAEAGAEMEAVFAGDFGAPIAAATLVALSAGEVVGCIQTVLDPPWDAPEGPFVIELFVHPDHRRRGIGEGLLAAAASALWQAGHVSVGLNVEPVEAMAAFRIYQRLGFRALG</sequence>
<protein>
    <submittedName>
        <fullName evidence="4">GNAT family N-acetyltransferase</fullName>
    </submittedName>
</protein>
<keyword evidence="2" id="KW-0012">Acyltransferase</keyword>
<organism evidence="4 5">
    <name type="scientific">Propioniciclava soli</name>
    <dbReference type="NCBI Taxonomy" id="2775081"/>
    <lineage>
        <taxon>Bacteria</taxon>
        <taxon>Bacillati</taxon>
        <taxon>Actinomycetota</taxon>
        <taxon>Actinomycetes</taxon>
        <taxon>Propionibacteriales</taxon>
        <taxon>Propionibacteriaceae</taxon>
        <taxon>Propioniciclava</taxon>
    </lineage>
</organism>
<keyword evidence="5" id="KW-1185">Reference proteome</keyword>
<dbReference type="PANTHER" id="PTHR43877">
    <property type="entry name" value="AMINOALKYLPHOSPHONATE N-ACETYLTRANSFERASE-RELATED-RELATED"/>
    <property type="match status" value="1"/>
</dbReference>
<evidence type="ECO:0000256" key="1">
    <source>
        <dbReference type="ARBA" id="ARBA00022679"/>
    </source>
</evidence>
<proteinExistence type="predicted"/>
<dbReference type="PANTHER" id="PTHR43877:SF2">
    <property type="entry name" value="AMINOALKYLPHOSPHONATE N-ACETYLTRANSFERASE-RELATED"/>
    <property type="match status" value="1"/>
</dbReference>
<gene>
    <name evidence="4" type="ORF">PCC79_04420</name>
</gene>
<feature type="domain" description="N-acetyltransferase" evidence="3">
    <location>
        <begin position="18"/>
        <end position="159"/>
    </location>
</feature>
<dbReference type="InterPro" id="IPR016181">
    <property type="entry name" value="Acyl_CoA_acyltransferase"/>
</dbReference>
<dbReference type="CDD" id="cd04301">
    <property type="entry name" value="NAT_SF"/>
    <property type="match status" value="1"/>
</dbReference>
<reference evidence="4 5" key="1">
    <citation type="journal article" date="2023" name="Environ Microbiome">
        <title>A coral-associated actinobacterium mitigates coral bleaching under heat stress.</title>
        <authorList>
            <person name="Li J."/>
            <person name="Zou Y."/>
            <person name="Li Q."/>
            <person name="Zhang J."/>
            <person name="Bourne D.G."/>
            <person name="Lyu Y."/>
            <person name="Liu C."/>
            <person name="Zhang S."/>
        </authorList>
    </citation>
    <scope>NUCLEOTIDE SEQUENCE [LARGE SCALE GENOMIC DNA]</scope>
    <source>
        <strain evidence="4 5">SCSIO 13291</strain>
    </source>
</reference>
<evidence type="ECO:0000256" key="2">
    <source>
        <dbReference type="ARBA" id="ARBA00023315"/>
    </source>
</evidence>
<dbReference type="PROSITE" id="PS51186">
    <property type="entry name" value="GNAT"/>
    <property type="match status" value="1"/>
</dbReference>
<dbReference type="Proteomes" id="UP001434337">
    <property type="component" value="Chromosome"/>
</dbReference>
<dbReference type="RefSeq" id="WP_342373130.1">
    <property type="nucleotide sequence ID" value="NZ_CP115965.1"/>
</dbReference>
<evidence type="ECO:0000259" key="3">
    <source>
        <dbReference type="PROSITE" id="PS51186"/>
    </source>
</evidence>
<dbReference type="Pfam" id="PF13508">
    <property type="entry name" value="Acetyltransf_7"/>
    <property type="match status" value="1"/>
</dbReference>
<keyword evidence="1" id="KW-0808">Transferase</keyword>
<name>A0ABZ3CA36_9ACTN</name>
<accession>A0ABZ3CA36</accession>
<dbReference type="InterPro" id="IPR050832">
    <property type="entry name" value="Bact_Acetyltransf"/>
</dbReference>
<dbReference type="SUPFAM" id="SSF55729">
    <property type="entry name" value="Acyl-CoA N-acyltransferases (Nat)"/>
    <property type="match status" value="1"/>
</dbReference>
<evidence type="ECO:0000313" key="4">
    <source>
        <dbReference type="EMBL" id="WZW99450.1"/>
    </source>
</evidence>